<evidence type="ECO:0000256" key="2">
    <source>
        <dbReference type="ARBA" id="ARBA00022793"/>
    </source>
</evidence>
<dbReference type="HAMAP" id="MF_02120">
    <property type="entry name" value="LysA"/>
    <property type="match status" value="1"/>
</dbReference>
<dbReference type="EMBL" id="CAEZVY010000131">
    <property type="protein sequence ID" value="CAB4649876.1"/>
    <property type="molecule type" value="Genomic_DNA"/>
</dbReference>
<evidence type="ECO:0000313" key="9">
    <source>
        <dbReference type="EMBL" id="CAB4649876.1"/>
    </source>
</evidence>
<dbReference type="InterPro" id="IPR022653">
    <property type="entry name" value="De-COase2_pyr-phos_BS"/>
</dbReference>
<feature type="domain" description="Orn/DAP/Arg decarboxylase 2 C-terminal" evidence="6">
    <location>
        <begin position="339"/>
        <end position="418"/>
    </location>
</feature>
<dbReference type="AlphaFoldDB" id="A0A6J6KKV3"/>
<evidence type="ECO:0000256" key="1">
    <source>
        <dbReference type="ARBA" id="ARBA00001933"/>
    </source>
</evidence>
<dbReference type="Gene3D" id="2.40.37.10">
    <property type="entry name" value="Lyase, Ornithine Decarboxylase, Chain A, domain 1"/>
    <property type="match status" value="1"/>
</dbReference>
<gene>
    <name evidence="8" type="ORF">UFOPK1684_00641</name>
    <name evidence="9" type="ORF">UFOPK2158_01128</name>
</gene>
<evidence type="ECO:0000313" key="8">
    <source>
        <dbReference type="EMBL" id="CAB4569968.1"/>
    </source>
</evidence>
<feature type="region of interest" description="Disordered" evidence="5">
    <location>
        <begin position="1"/>
        <end position="22"/>
    </location>
</feature>
<dbReference type="InterPro" id="IPR000183">
    <property type="entry name" value="Orn/DAP/Arg_de-COase"/>
</dbReference>
<evidence type="ECO:0000256" key="4">
    <source>
        <dbReference type="ARBA" id="ARBA00023239"/>
    </source>
</evidence>
<dbReference type="InterPro" id="IPR022644">
    <property type="entry name" value="De-COase2_N"/>
</dbReference>
<name>A0A6J6KKV3_9ZZZZ</name>
<dbReference type="PANTHER" id="PTHR43727">
    <property type="entry name" value="DIAMINOPIMELATE DECARBOXYLASE"/>
    <property type="match status" value="1"/>
</dbReference>
<dbReference type="PRINTS" id="PR01179">
    <property type="entry name" value="ODADCRBXLASE"/>
</dbReference>
<dbReference type="Pfam" id="PF02784">
    <property type="entry name" value="Orn_Arg_deC_N"/>
    <property type="match status" value="1"/>
</dbReference>
<dbReference type="FunFam" id="3.20.20.10:FF:000003">
    <property type="entry name" value="Diaminopimelate decarboxylase"/>
    <property type="match status" value="1"/>
</dbReference>
<dbReference type="NCBIfam" id="TIGR01048">
    <property type="entry name" value="lysA"/>
    <property type="match status" value="1"/>
</dbReference>
<dbReference type="InterPro" id="IPR009006">
    <property type="entry name" value="Ala_racemase/Decarboxylase_C"/>
</dbReference>
<dbReference type="PROSITE" id="PS00878">
    <property type="entry name" value="ODR_DC_2_1"/>
    <property type="match status" value="1"/>
</dbReference>
<dbReference type="SUPFAM" id="SSF51419">
    <property type="entry name" value="PLP-binding barrel"/>
    <property type="match status" value="1"/>
</dbReference>
<dbReference type="InterPro" id="IPR002986">
    <property type="entry name" value="DAP_deCOOHase_LysA"/>
</dbReference>
<keyword evidence="2" id="KW-0210">Decarboxylase</keyword>
<dbReference type="GO" id="GO:0009089">
    <property type="term" value="P:lysine biosynthetic process via diaminopimelate"/>
    <property type="evidence" value="ECO:0007669"/>
    <property type="project" value="InterPro"/>
</dbReference>
<dbReference type="PANTHER" id="PTHR43727:SF2">
    <property type="entry name" value="GROUP IV DECARBOXYLASE"/>
    <property type="match status" value="1"/>
</dbReference>
<reference evidence="9" key="1">
    <citation type="submission" date="2020-05" db="EMBL/GenBank/DDBJ databases">
        <authorList>
            <person name="Chiriac C."/>
            <person name="Salcher M."/>
            <person name="Ghai R."/>
            <person name="Kavagutti S V."/>
        </authorList>
    </citation>
    <scope>NUCLEOTIDE SEQUENCE</scope>
</reference>
<proteinExistence type="inferred from homology"/>
<keyword evidence="4" id="KW-0456">Lyase</keyword>
<feature type="domain" description="Orn/DAP/Arg decarboxylase 2 N-terminal" evidence="7">
    <location>
        <begin position="83"/>
        <end position="317"/>
    </location>
</feature>
<protein>
    <submittedName>
        <fullName evidence="9">Unannotated protein</fullName>
    </submittedName>
</protein>
<dbReference type="SUPFAM" id="SSF50621">
    <property type="entry name" value="Alanine racemase C-terminal domain-like"/>
    <property type="match status" value="1"/>
</dbReference>
<dbReference type="EMBL" id="CAEZTM010000022">
    <property type="protein sequence ID" value="CAB4569968.1"/>
    <property type="molecule type" value="Genomic_DNA"/>
</dbReference>
<dbReference type="InterPro" id="IPR022643">
    <property type="entry name" value="De-COase2_C"/>
</dbReference>
<evidence type="ECO:0000259" key="7">
    <source>
        <dbReference type="Pfam" id="PF02784"/>
    </source>
</evidence>
<dbReference type="Gene3D" id="3.20.20.10">
    <property type="entry name" value="Alanine racemase"/>
    <property type="match status" value="1"/>
</dbReference>
<dbReference type="Pfam" id="PF00278">
    <property type="entry name" value="Orn_DAP_Arg_deC"/>
    <property type="match status" value="1"/>
</dbReference>
<dbReference type="PRINTS" id="PR01181">
    <property type="entry name" value="DAPDCRBXLASE"/>
</dbReference>
<evidence type="ECO:0000256" key="3">
    <source>
        <dbReference type="ARBA" id="ARBA00022898"/>
    </source>
</evidence>
<dbReference type="CDD" id="cd06828">
    <property type="entry name" value="PLPDE_III_DapDC"/>
    <property type="match status" value="1"/>
</dbReference>
<organism evidence="9">
    <name type="scientific">freshwater metagenome</name>
    <dbReference type="NCBI Taxonomy" id="449393"/>
    <lineage>
        <taxon>unclassified sequences</taxon>
        <taxon>metagenomes</taxon>
        <taxon>ecological metagenomes</taxon>
    </lineage>
</organism>
<accession>A0A6J6KKV3</accession>
<evidence type="ECO:0000256" key="5">
    <source>
        <dbReference type="SAM" id="MobiDB-lite"/>
    </source>
</evidence>
<dbReference type="InterPro" id="IPR029066">
    <property type="entry name" value="PLP-binding_barrel"/>
</dbReference>
<comment type="cofactor">
    <cofactor evidence="1">
        <name>pyridoxal 5'-phosphate</name>
        <dbReference type="ChEBI" id="CHEBI:597326"/>
    </cofactor>
</comment>
<dbReference type="GO" id="GO:0008836">
    <property type="term" value="F:diaminopimelate decarboxylase activity"/>
    <property type="evidence" value="ECO:0007669"/>
    <property type="project" value="InterPro"/>
</dbReference>
<evidence type="ECO:0000259" key="6">
    <source>
        <dbReference type="Pfam" id="PF00278"/>
    </source>
</evidence>
<keyword evidence="3" id="KW-0663">Pyridoxal phosphate</keyword>
<sequence length="470" mass="48470">MSSTLAPSWRSAPRDPNALQSGVWPASAARNPQGELVIGDVGVAELVATYGTPLYVMERSDLMARARSFLASVTQACSAHGVSGSVYYASKSFISGHVVSWLVAEGLGFDVATGGELAIALAGGADPSRLEFQGNNKSQAELHRAISAGVGCIVIDAPIEAHRISAIADELGVQQCVMIRVNTGVHADTHEYLATAREDQKFGLSIPEVAALAGEIGSMPSLSLVGLHSHIGSQIFALEGFLQAATRMVALYADLFAGKPQGTLNLGGGFGIAYTESDAPLAPEAMVAAIVDHVAQSAAALDIAMPHIAFEPGRAISGPAGVTLYSAGVIKPVSVTAADGSVSVRTYVSVDGGMSDNARPALYGAHYSARIANRVSAYGPALVRVVGKHCESGDIVVDADYLPADVAPGDLIAVGATGAYCYSLASNYNVVGRPPVVWVDSGTHGLMIEGESLEDVLGRDRGLPYGKLGK</sequence>